<organism evidence="2 3">
    <name type="scientific">Littorina saxatilis</name>
    <dbReference type="NCBI Taxonomy" id="31220"/>
    <lineage>
        <taxon>Eukaryota</taxon>
        <taxon>Metazoa</taxon>
        <taxon>Spiralia</taxon>
        <taxon>Lophotrochozoa</taxon>
        <taxon>Mollusca</taxon>
        <taxon>Gastropoda</taxon>
        <taxon>Caenogastropoda</taxon>
        <taxon>Littorinimorpha</taxon>
        <taxon>Littorinoidea</taxon>
        <taxon>Littorinidae</taxon>
        <taxon>Littorina</taxon>
    </lineage>
</organism>
<dbReference type="EMBL" id="JBAMIC010000001">
    <property type="protein sequence ID" value="KAK7114014.1"/>
    <property type="molecule type" value="Genomic_DNA"/>
</dbReference>
<dbReference type="Proteomes" id="UP001374579">
    <property type="component" value="Unassembled WGS sequence"/>
</dbReference>
<reference evidence="2 3" key="1">
    <citation type="submission" date="2024-02" db="EMBL/GenBank/DDBJ databases">
        <title>Chromosome-scale genome assembly of the rough periwinkle Littorina saxatilis.</title>
        <authorList>
            <person name="De Jode A."/>
            <person name="Faria R."/>
            <person name="Formenti G."/>
            <person name="Sims Y."/>
            <person name="Smith T.P."/>
            <person name="Tracey A."/>
            <person name="Wood J.M.D."/>
            <person name="Zagrodzka Z.B."/>
            <person name="Johannesson K."/>
            <person name="Butlin R.K."/>
            <person name="Leder E.H."/>
        </authorList>
    </citation>
    <scope>NUCLEOTIDE SEQUENCE [LARGE SCALE GENOMIC DNA]</scope>
    <source>
        <strain evidence="2">Snail1</strain>
        <tissue evidence="2">Muscle</tissue>
    </source>
</reference>
<proteinExistence type="predicted"/>
<keyword evidence="3" id="KW-1185">Reference proteome</keyword>
<sequence length="406" mass="45537">MTWLCAVVFAVAVSFTGAAVNLTSPEVFNPIFYMSTNVEVLRHGIRNTSSAEQHWLHHGMDMGLMACGSFHSAQYLRRYPDLEKAYGLHGYRQAVEHYLTTGLHEHRLGYLEGGYAGHWTVSDAKHRIFLGAAARMGASVVSLVWNNYEFINSWDHGRELQMAMNFLPHGGCYNPTEAGGQADSQKSITKTHIQSVHASGNTLTTKVLPAFWFRAAHPVTGDGRRCHNGKSAMNTVDTYRYPFSKKVTLECPGVTQPCLHFWSSFTIAGDIPSWTTLQMEAPTGYLTGDFTVFRSYDHSSGHLVAYNHVKPMVVSTPDDRYAMGIFSSPKQDTDQYMYYGKFQFPNRFKYVGAATNKWNVVFRKHTLPANSTHVFNYDTYMCVGSVHDVTACMKSLLHAHQSELIG</sequence>
<comment type="caution">
    <text evidence="2">The sequence shown here is derived from an EMBL/GenBank/DDBJ whole genome shotgun (WGS) entry which is preliminary data.</text>
</comment>
<protein>
    <submittedName>
        <fullName evidence="2">Uncharacterized protein</fullName>
    </submittedName>
</protein>
<feature type="chain" id="PRO_5042935079" evidence="1">
    <location>
        <begin position="19"/>
        <end position="406"/>
    </location>
</feature>
<gene>
    <name evidence="2" type="ORF">V1264_000144</name>
</gene>
<dbReference type="AlphaFoldDB" id="A0AAN9BYR0"/>
<evidence type="ECO:0000313" key="2">
    <source>
        <dbReference type="EMBL" id="KAK7114014.1"/>
    </source>
</evidence>
<evidence type="ECO:0000313" key="3">
    <source>
        <dbReference type="Proteomes" id="UP001374579"/>
    </source>
</evidence>
<keyword evidence="1" id="KW-0732">Signal</keyword>
<evidence type="ECO:0000256" key="1">
    <source>
        <dbReference type="SAM" id="SignalP"/>
    </source>
</evidence>
<accession>A0AAN9BYR0</accession>
<name>A0AAN9BYR0_9CAEN</name>
<feature type="signal peptide" evidence="1">
    <location>
        <begin position="1"/>
        <end position="18"/>
    </location>
</feature>